<dbReference type="GeneID" id="115887016"/>
<dbReference type="SUPFAM" id="SSF56672">
    <property type="entry name" value="DNA/RNA polymerases"/>
    <property type="match status" value="1"/>
</dbReference>
<dbReference type="CDD" id="cd01644">
    <property type="entry name" value="RT_pepA17"/>
    <property type="match status" value="1"/>
</dbReference>
<dbReference type="PANTHER" id="PTHR47331">
    <property type="entry name" value="PHD-TYPE DOMAIN-CONTAINING PROTEIN"/>
    <property type="match status" value="1"/>
</dbReference>
<dbReference type="GO" id="GO:0071897">
    <property type="term" value="P:DNA biosynthetic process"/>
    <property type="evidence" value="ECO:0007669"/>
    <property type="project" value="UniProtKB-ARBA"/>
</dbReference>
<evidence type="ECO:0000259" key="2">
    <source>
        <dbReference type="PROSITE" id="PS50994"/>
    </source>
</evidence>
<dbReference type="InterPro" id="IPR043128">
    <property type="entry name" value="Rev_trsase/Diguanyl_cyclase"/>
</dbReference>
<evidence type="ECO:0000256" key="1">
    <source>
        <dbReference type="SAM" id="MobiDB-lite"/>
    </source>
</evidence>
<dbReference type="KEGG" id="soy:115887016"/>
<dbReference type="Pfam" id="PF05380">
    <property type="entry name" value="Peptidase_A17"/>
    <property type="match status" value="1"/>
</dbReference>
<name>A0A6J2YH38_SITOR</name>
<dbReference type="Gene3D" id="3.30.420.10">
    <property type="entry name" value="Ribonuclease H-like superfamily/Ribonuclease H"/>
    <property type="match status" value="1"/>
</dbReference>
<dbReference type="Pfam" id="PF17921">
    <property type="entry name" value="Integrase_H2C2"/>
    <property type="match status" value="1"/>
</dbReference>
<dbReference type="InterPro" id="IPR036397">
    <property type="entry name" value="RNaseH_sf"/>
</dbReference>
<dbReference type="Proteomes" id="UP000504635">
    <property type="component" value="Unplaced"/>
</dbReference>
<dbReference type="Pfam" id="PF00078">
    <property type="entry name" value="RVT_1"/>
    <property type="match status" value="1"/>
</dbReference>
<feature type="region of interest" description="Disordered" evidence="1">
    <location>
        <begin position="104"/>
        <end position="127"/>
    </location>
</feature>
<dbReference type="SUPFAM" id="SSF53098">
    <property type="entry name" value="Ribonuclease H-like"/>
    <property type="match status" value="1"/>
</dbReference>
<dbReference type="InterPro" id="IPR012337">
    <property type="entry name" value="RNaseH-like_sf"/>
</dbReference>
<sequence length="1625" mass="186884">MSDLIEFKQKRKIAKGKLTRLNNFISNLDENNIDESELNNLQTRLDKIEPVLEEYEEIQTNIELIEPSDTDDNDRRDFENTYFTLIGRIKCLLNTNARGSVAMQDTGSNASASSSHSGRHTRPGSSVKLPPIKLPVFDGEYANWLDFKEMFKALVDRDESLNKIQKFYYLRNSLTDSVKDRIKSIELTEENYEVVWNILNERYESKQLTVYNHINAIFESPKLEKESSVGLRDLHDNVTKHLRALKSLGEYVEHWDRLIIYIIANKFDPTTKRDWETYTPEGELATLKDLEKFLKFKCQVLEKLTMNNANLAVEKKKNFNQGKLQSHAQRVLATAIVFVKSGENKWVKCRALLDGASQSNIMTCNLSNKLMLKCSETTHVLRGIGNASTLINDQANITIKSQYGNFTKDLRCLVLPKITENLPTYSFDKNLIQIPKYVKSLADPEFNISSEIDLLLGSEIFWISLLTGKISLGKNGPVLQNTVFGYVLGGNLQIGSPWNIGNNMSTTCLVRNHLNNTKDECNDALVRFWNIEEVTTDKSNLSIEEKICEEHFKKTTTRDDLGRFVVDLPFNEQLVNLGNSYDNALHRFQLLEKRLGKNPQLKRQYCEFMSELEEMKHMSEVPDLEKVSYVEGYFMPHHSVIKEDSLTTKCRVVFDSSAKTSSGLSLNDVQRVGPNLQQDVFSILVRFRRYKYVMTGDVSKMFRQILVNDKYRKYQRIIWRPDPLEILKIFEINRLVFGNASSPYIAVRCLFQLAFENEEKYPEACERIKNDMYMDDLLTGSDSSNELLSMQRDISSILASAGFTLRKWLTNDHGLLKRFEVTKEIEISIVSIGENEQNKTLGVYWNSSQDLFQYKISDFDNSQGRVTKRRILSTTCQIFDPLGLLGPIIIVAKLIIQDLWKLKLDWDEDVPPNLRQKWLNFQTELPEINRIEVPRRVVFTESMQIEVHGFCDASEKAYGACIYLRCVFNSGRIISNLVCGKSRVAPIKQVSLPRLELCSALLLANLAKRVVSDMKIQHLKQYYWSDSMIALGWIRNPSKRWKTFVANRVSEIQTLTNIESWSHVKSEENPADLLSRGVSIIYLIDCELWWHGPKWLEQDTSSWNSSVKIDVNDLPEEKLVTCMTIIKRDNIIMNLILKCSSLQKLQRVTAYVLRFISNLRTKEKTLRNFENLTPRELDNSLNILIKTIQVHVYPREYEELQKQGSVSKRSVLLPLNPFIKNNLIRVGGRLRYSNLPFDKKFPVILPKSNHLTTLILEHEHKRLLHCGVQSLLCSIRERYWPISGRNSCKKVKNSCVTCFKANPTVGTYLMGDLPDVRVNSYSPFIHTGVDYGGPFIIKDRKTRGAKLLKAYICLFICMSTRAVHLELVSELTTAAFLSCLQRFVSRRGKPSKIFSDNGLNFVGANKELSKISDFLKENETVIVNHLANDGISWRFIPPRSPHFGGIWEAGIKSTKHHIKRLLKHPLTYEDFYTLLVRIEGILNSRPLCPISQDPDDLSALTPAHFLVGKTLTALPEFNVTDVPESRLDRWQHIQAISQHFWSRWSKEYLGELQTRTKWRTQSQMHLALGALVIIKDENAPSMSWQMGRITKLHPGKDNVVRVVDIKVPNGEITRAVNKICILPIN</sequence>
<dbReference type="InterPro" id="IPR000477">
    <property type="entry name" value="RT_dom"/>
</dbReference>
<dbReference type="Gene3D" id="3.30.70.270">
    <property type="match status" value="1"/>
</dbReference>
<proteinExistence type="predicted"/>
<dbReference type="InParanoid" id="A0A6J2YH38"/>
<dbReference type="InterPro" id="IPR005312">
    <property type="entry name" value="DUF1759"/>
</dbReference>
<dbReference type="PROSITE" id="PS50994">
    <property type="entry name" value="INTEGRASE"/>
    <property type="match status" value="1"/>
</dbReference>
<accession>A0A6J2YH38</accession>
<dbReference type="GO" id="GO:0042575">
    <property type="term" value="C:DNA polymerase complex"/>
    <property type="evidence" value="ECO:0007669"/>
    <property type="project" value="UniProtKB-ARBA"/>
</dbReference>
<feature type="domain" description="Integrase catalytic" evidence="2">
    <location>
        <begin position="1319"/>
        <end position="1510"/>
    </location>
</feature>
<feature type="compositionally biased region" description="Low complexity" evidence="1">
    <location>
        <begin position="106"/>
        <end position="116"/>
    </location>
</feature>
<dbReference type="RefSeq" id="XP_030762200.1">
    <property type="nucleotide sequence ID" value="XM_030906340.1"/>
</dbReference>
<dbReference type="InterPro" id="IPR043502">
    <property type="entry name" value="DNA/RNA_pol_sf"/>
</dbReference>
<dbReference type="InterPro" id="IPR008042">
    <property type="entry name" value="Retrotrans_Pao"/>
</dbReference>
<reference evidence="4" key="1">
    <citation type="submission" date="2025-08" db="UniProtKB">
        <authorList>
            <consortium name="RefSeq"/>
        </authorList>
    </citation>
    <scope>IDENTIFICATION</scope>
    <source>
        <tissue evidence="4">Gonads</tissue>
    </source>
</reference>
<dbReference type="PANTHER" id="PTHR47331:SF1">
    <property type="entry name" value="GAG-LIKE PROTEIN"/>
    <property type="match status" value="1"/>
</dbReference>
<dbReference type="InterPro" id="IPR001584">
    <property type="entry name" value="Integrase_cat-core"/>
</dbReference>
<dbReference type="Pfam" id="PF03564">
    <property type="entry name" value="DUF1759"/>
    <property type="match status" value="1"/>
</dbReference>
<protein>
    <submittedName>
        <fullName evidence="4">Uncharacterized protein LOC115887016</fullName>
    </submittedName>
</protein>
<dbReference type="Pfam" id="PF18701">
    <property type="entry name" value="DUF5641"/>
    <property type="match status" value="1"/>
</dbReference>
<dbReference type="InterPro" id="IPR041588">
    <property type="entry name" value="Integrase_H2C2"/>
</dbReference>
<dbReference type="OrthoDB" id="6761177at2759"/>
<gene>
    <name evidence="4" type="primary">LOC115887016</name>
</gene>
<dbReference type="Gene3D" id="3.10.10.10">
    <property type="entry name" value="HIV Type 1 Reverse Transcriptase, subunit A, domain 1"/>
    <property type="match status" value="1"/>
</dbReference>
<dbReference type="GO" id="GO:0015074">
    <property type="term" value="P:DNA integration"/>
    <property type="evidence" value="ECO:0007669"/>
    <property type="project" value="InterPro"/>
</dbReference>
<evidence type="ECO:0000313" key="4">
    <source>
        <dbReference type="RefSeq" id="XP_030762200.1"/>
    </source>
</evidence>
<keyword evidence="3" id="KW-1185">Reference proteome</keyword>
<evidence type="ECO:0000313" key="3">
    <source>
        <dbReference type="Proteomes" id="UP000504635"/>
    </source>
</evidence>
<dbReference type="InterPro" id="IPR040676">
    <property type="entry name" value="DUF5641"/>
</dbReference>
<dbReference type="GO" id="GO:0003676">
    <property type="term" value="F:nucleic acid binding"/>
    <property type="evidence" value="ECO:0007669"/>
    <property type="project" value="InterPro"/>
</dbReference>
<organism evidence="3 4">
    <name type="scientific">Sitophilus oryzae</name>
    <name type="common">Rice weevil</name>
    <name type="synonym">Curculio oryzae</name>
    <dbReference type="NCBI Taxonomy" id="7048"/>
    <lineage>
        <taxon>Eukaryota</taxon>
        <taxon>Metazoa</taxon>
        <taxon>Ecdysozoa</taxon>
        <taxon>Arthropoda</taxon>
        <taxon>Hexapoda</taxon>
        <taxon>Insecta</taxon>
        <taxon>Pterygota</taxon>
        <taxon>Neoptera</taxon>
        <taxon>Endopterygota</taxon>
        <taxon>Coleoptera</taxon>
        <taxon>Polyphaga</taxon>
        <taxon>Cucujiformia</taxon>
        <taxon>Curculionidae</taxon>
        <taxon>Dryophthorinae</taxon>
        <taxon>Sitophilus</taxon>
    </lineage>
</organism>